<feature type="compositionally biased region" description="Basic residues" evidence="1">
    <location>
        <begin position="88"/>
        <end position="101"/>
    </location>
</feature>
<evidence type="ECO:0000313" key="2">
    <source>
        <dbReference type="EMBL" id="ATG27562.1"/>
    </source>
</evidence>
<dbReference type="RefSeq" id="YP_009437186.1">
    <property type="nucleotide sequence ID" value="NC_036097.1"/>
</dbReference>
<feature type="region of interest" description="Disordered" evidence="1">
    <location>
        <begin position="83"/>
        <end position="104"/>
    </location>
</feature>
<keyword evidence="2" id="KW-0934">Plastid</keyword>
<protein>
    <submittedName>
        <fullName evidence="2">Uncharacterized protein</fullName>
    </submittedName>
</protein>
<evidence type="ECO:0000256" key="1">
    <source>
        <dbReference type="SAM" id="MobiDB-lite"/>
    </source>
</evidence>
<organism evidence="2">
    <name type="scientific">Lobelia cardinalis</name>
    <name type="common">Cardinal flower</name>
    <dbReference type="NCBI Taxonomy" id="76578"/>
    <lineage>
        <taxon>Eukaryota</taxon>
        <taxon>Viridiplantae</taxon>
        <taxon>Streptophyta</taxon>
        <taxon>Embryophyta</taxon>
        <taxon>Tracheophyta</taxon>
        <taxon>Spermatophyta</taxon>
        <taxon>Magnoliopsida</taxon>
        <taxon>eudicotyledons</taxon>
        <taxon>Gunneridae</taxon>
        <taxon>Pentapetalae</taxon>
        <taxon>asterids</taxon>
        <taxon>campanulids</taxon>
        <taxon>Asterales</taxon>
        <taxon>Campanulaceae</taxon>
        <taxon>Lobelia</taxon>
    </lineage>
</organism>
<name>A0A291F5Z8_LOBCA</name>
<dbReference type="AlphaFoldDB" id="A0A291F5Z8"/>
<reference evidence="2" key="1">
    <citation type="journal article" date="2014" name="Proc. Natl. Acad. Sci. U.S.A.">
        <title>The dynamic history of plastid genomes in the Campanulaceae sensu lato is unique among angiosperms.</title>
        <authorList>
            <person name="Knox E.B."/>
        </authorList>
    </citation>
    <scope>NUCLEOTIDE SEQUENCE</scope>
</reference>
<gene>
    <name evidence="2" type="primary">ORF293</name>
    <name evidence="2" type="ORF">Lo_car1Pt0114</name>
</gene>
<geneLocation type="plastid" evidence="2"/>
<proteinExistence type="predicted"/>
<reference evidence="2" key="2">
    <citation type="submission" date="2017-08" db="EMBL/GenBank/DDBJ databases">
        <authorList>
            <person name="Knox E.B."/>
        </authorList>
    </citation>
    <scope>NUCLEOTIDE SEQUENCE</scope>
</reference>
<dbReference type="GeneID" id="34730355"/>
<accession>A0A291F5Z8</accession>
<sequence>MVLVWRNFGYLISKGYSPWLTMDFAYNIHTRGCCCQTSEVNSELATTPVGEIAKTEEGRETVKHDTDADTATLASCQCPRTACPRKPERNKKSKTKKRKINGIRNPALETNGSIVQESNDDPVSHPECGQYSHYQHECSQSEEFQPVSHPECGQYSHYQHECSQSEEFQPVNHPECGQYSHYQHECSQSEEFQRGDEYEECCKSHGDDPEFIRGRAEAIQIAQELLGLKFVQAMFELDAGPATKTFTSVVVYLLHFSQKYPKSKLCLFDLGFLHGALEKLQTLKPDKNSRCED</sequence>
<dbReference type="EMBL" id="MF770634">
    <property type="protein sequence ID" value="ATG27562.1"/>
    <property type="molecule type" value="Genomic_DNA"/>
</dbReference>